<protein>
    <submittedName>
        <fullName evidence="2">Uncharacterized protein</fullName>
    </submittedName>
</protein>
<evidence type="ECO:0000256" key="1">
    <source>
        <dbReference type="SAM" id="MobiDB-lite"/>
    </source>
</evidence>
<dbReference type="EMBL" id="NMUH01006686">
    <property type="protein sequence ID" value="MQM15786.1"/>
    <property type="molecule type" value="Genomic_DNA"/>
</dbReference>
<evidence type="ECO:0000313" key="2">
    <source>
        <dbReference type="EMBL" id="MQM15786.1"/>
    </source>
</evidence>
<accession>A0A843X8X0</accession>
<sequence>MAHLKSEHSPLMNLSVRVYSLAATCARAHGHNSLPYLDHGRQKKSQAEDEETSPEAPCGPRVLPLQLESTTVPLGVPLAKLVLPAGSVVLPRTLEHRSPPLLHDGRRGLGRKPLLLLLRLLMWISLPQQNTLRQRVPGNGNNLSRGQALKCLAPGEETRVELH</sequence>
<proteinExistence type="predicted"/>
<keyword evidence="3" id="KW-1185">Reference proteome</keyword>
<name>A0A843X8X0_COLES</name>
<dbReference type="AlphaFoldDB" id="A0A843X8X0"/>
<gene>
    <name evidence="2" type="ORF">Taro_048737</name>
</gene>
<dbReference type="Proteomes" id="UP000652761">
    <property type="component" value="Unassembled WGS sequence"/>
</dbReference>
<organism evidence="2 3">
    <name type="scientific">Colocasia esculenta</name>
    <name type="common">Wild taro</name>
    <name type="synonym">Arum esculentum</name>
    <dbReference type="NCBI Taxonomy" id="4460"/>
    <lineage>
        <taxon>Eukaryota</taxon>
        <taxon>Viridiplantae</taxon>
        <taxon>Streptophyta</taxon>
        <taxon>Embryophyta</taxon>
        <taxon>Tracheophyta</taxon>
        <taxon>Spermatophyta</taxon>
        <taxon>Magnoliopsida</taxon>
        <taxon>Liliopsida</taxon>
        <taxon>Araceae</taxon>
        <taxon>Aroideae</taxon>
        <taxon>Colocasieae</taxon>
        <taxon>Colocasia</taxon>
    </lineage>
</organism>
<feature type="region of interest" description="Disordered" evidence="1">
    <location>
        <begin position="32"/>
        <end position="61"/>
    </location>
</feature>
<evidence type="ECO:0000313" key="3">
    <source>
        <dbReference type="Proteomes" id="UP000652761"/>
    </source>
</evidence>
<comment type="caution">
    <text evidence="2">The sequence shown here is derived from an EMBL/GenBank/DDBJ whole genome shotgun (WGS) entry which is preliminary data.</text>
</comment>
<reference evidence="2" key="1">
    <citation type="submission" date="2017-07" db="EMBL/GenBank/DDBJ databases">
        <title>Taro Niue Genome Assembly and Annotation.</title>
        <authorList>
            <person name="Atibalentja N."/>
            <person name="Keating K."/>
            <person name="Fields C.J."/>
        </authorList>
    </citation>
    <scope>NUCLEOTIDE SEQUENCE</scope>
    <source>
        <strain evidence="2">Niue_2</strain>
        <tissue evidence="2">Leaf</tissue>
    </source>
</reference>